<reference evidence="6 7" key="1">
    <citation type="journal article" date="2014" name="Int. J. Syst. Evol. Microbiol.">
        <title>Complete genome sequence of Corynebacterium casei LMG S-19264T (=DSM 44701T), isolated from a smear-ripened cheese.</title>
        <authorList>
            <consortium name="US DOE Joint Genome Institute (JGI-PGF)"/>
            <person name="Walter F."/>
            <person name="Albersmeier A."/>
            <person name="Kalinowski J."/>
            <person name="Ruckert C."/>
        </authorList>
    </citation>
    <scope>NUCLEOTIDE SEQUENCE [LARGE SCALE GENOMIC DNA]</scope>
    <source>
        <strain evidence="6 7">CGMCC 1.12925</strain>
    </source>
</reference>
<dbReference type="Proteomes" id="UP000599688">
    <property type="component" value="Unassembled WGS sequence"/>
</dbReference>
<dbReference type="PANTHER" id="PTHR14948">
    <property type="entry name" value="NG5"/>
    <property type="match status" value="1"/>
</dbReference>
<keyword evidence="2 5" id="KW-0812">Transmembrane</keyword>
<dbReference type="EMBL" id="BMGL01000006">
    <property type="protein sequence ID" value="GGE11660.1"/>
    <property type="molecule type" value="Genomic_DNA"/>
</dbReference>
<keyword evidence="3 5" id="KW-1133">Transmembrane helix</keyword>
<feature type="transmembrane region" description="Helical" evidence="5">
    <location>
        <begin position="63"/>
        <end position="86"/>
    </location>
</feature>
<keyword evidence="7" id="KW-1185">Reference proteome</keyword>
<gene>
    <name evidence="6" type="ORF">GCM10010831_11370</name>
</gene>
<accession>A0A917E777</accession>
<comment type="subcellular location">
    <subcellularLocation>
        <location evidence="1">Membrane</location>
    </subcellularLocation>
</comment>
<evidence type="ECO:0000313" key="6">
    <source>
        <dbReference type="EMBL" id="GGE11660.1"/>
    </source>
</evidence>
<evidence type="ECO:0000256" key="3">
    <source>
        <dbReference type="ARBA" id="ARBA00022989"/>
    </source>
</evidence>
<organism evidence="6 7">
    <name type="scientific">Psychroflexus salis</name>
    <dbReference type="NCBI Taxonomy" id="1526574"/>
    <lineage>
        <taxon>Bacteria</taxon>
        <taxon>Pseudomonadati</taxon>
        <taxon>Bacteroidota</taxon>
        <taxon>Flavobacteriia</taxon>
        <taxon>Flavobacteriales</taxon>
        <taxon>Flavobacteriaceae</taxon>
        <taxon>Psychroflexus</taxon>
    </lineage>
</organism>
<dbReference type="InterPro" id="IPR007593">
    <property type="entry name" value="CD225/Dispanin_fam"/>
</dbReference>
<dbReference type="InterPro" id="IPR051423">
    <property type="entry name" value="CD225/Dispanin"/>
</dbReference>
<protein>
    <recommendedName>
        <fullName evidence="8">Interferon-induced transmembrane protein</fullName>
    </recommendedName>
</protein>
<evidence type="ECO:0000256" key="5">
    <source>
        <dbReference type="SAM" id="Phobius"/>
    </source>
</evidence>
<evidence type="ECO:0000313" key="7">
    <source>
        <dbReference type="Proteomes" id="UP000599688"/>
    </source>
</evidence>
<comment type="caution">
    <text evidence="6">The sequence shown here is derived from an EMBL/GenBank/DDBJ whole genome shotgun (WGS) entry which is preliminary data.</text>
</comment>
<evidence type="ECO:0000256" key="4">
    <source>
        <dbReference type="ARBA" id="ARBA00023136"/>
    </source>
</evidence>
<feature type="transmembrane region" description="Helical" evidence="5">
    <location>
        <begin position="16"/>
        <end position="38"/>
    </location>
</feature>
<dbReference type="GO" id="GO:0016020">
    <property type="term" value="C:membrane"/>
    <property type="evidence" value="ECO:0007669"/>
    <property type="project" value="UniProtKB-SubCell"/>
</dbReference>
<evidence type="ECO:0008006" key="8">
    <source>
        <dbReference type="Google" id="ProtNLM"/>
    </source>
</evidence>
<dbReference type="RefSeq" id="WP_188405849.1">
    <property type="nucleotide sequence ID" value="NZ_BMGL01000006.1"/>
</dbReference>
<keyword evidence="4 5" id="KW-0472">Membrane</keyword>
<dbReference type="PANTHER" id="PTHR14948:SF25">
    <property type="entry name" value="DUF4190 DOMAIN-CONTAINING PROTEIN"/>
    <property type="match status" value="1"/>
</dbReference>
<evidence type="ECO:0000256" key="1">
    <source>
        <dbReference type="ARBA" id="ARBA00004370"/>
    </source>
</evidence>
<dbReference type="Pfam" id="PF04505">
    <property type="entry name" value="CD225"/>
    <property type="match status" value="1"/>
</dbReference>
<dbReference type="AlphaFoldDB" id="A0A917E777"/>
<proteinExistence type="predicted"/>
<sequence>MEPNNPQIQPKPNNHLALAIITTILCCLPAGIVSIVYATQVNSKYNAGDYEGALRSSKNAKTWWIVSIITALIIIVGYFVVVFIIIGENPEIMEEFQKEIERQQSLQNQ</sequence>
<name>A0A917E777_9FLAO</name>
<evidence type="ECO:0000256" key="2">
    <source>
        <dbReference type="ARBA" id="ARBA00022692"/>
    </source>
</evidence>